<evidence type="ECO:0000313" key="2">
    <source>
        <dbReference type="EMBL" id="KAJ8410115.1"/>
    </source>
</evidence>
<evidence type="ECO:0000256" key="1">
    <source>
        <dbReference type="SAM" id="MobiDB-lite"/>
    </source>
</evidence>
<keyword evidence="3" id="KW-1185">Reference proteome</keyword>
<dbReference type="Proteomes" id="UP001221898">
    <property type="component" value="Unassembled WGS sequence"/>
</dbReference>
<protein>
    <submittedName>
        <fullName evidence="2">Uncharacterized protein</fullName>
    </submittedName>
</protein>
<gene>
    <name evidence="2" type="ORF">AAFF_G00211560</name>
</gene>
<feature type="compositionally biased region" description="Polar residues" evidence="1">
    <location>
        <begin position="62"/>
        <end position="71"/>
    </location>
</feature>
<comment type="caution">
    <text evidence="2">The sequence shown here is derived from an EMBL/GenBank/DDBJ whole genome shotgun (WGS) entry which is preliminary data.</text>
</comment>
<proteinExistence type="predicted"/>
<dbReference type="AlphaFoldDB" id="A0AAD7WV50"/>
<evidence type="ECO:0000313" key="3">
    <source>
        <dbReference type="Proteomes" id="UP001221898"/>
    </source>
</evidence>
<reference evidence="2" key="1">
    <citation type="journal article" date="2023" name="Science">
        <title>Genome structures resolve the early diversification of teleost fishes.</title>
        <authorList>
            <person name="Parey E."/>
            <person name="Louis A."/>
            <person name="Montfort J."/>
            <person name="Bouchez O."/>
            <person name="Roques C."/>
            <person name="Iampietro C."/>
            <person name="Lluch J."/>
            <person name="Castinel A."/>
            <person name="Donnadieu C."/>
            <person name="Desvignes T."/>
            <person name="Floi Bucao C."/>
            <person name="Jouanno E."/>
            <person name="Wen M."/>
            <person name="Mejri S."/>
            <person name="Dirks R."/>
            <person name="Jansen H."/>
            <person name="Henkel C."/>
            <person name="Chen W.J."/>
            <person name="Zahm M."/>
            <person name="Cabau C."/>
            <person name="Klopp C."/>
            <person name="Thompson A.W."/>
            <person name="Robinson-Rechavi M."/>
            <person name="Braasch I."/>
            <person name="Lecointre G."/>
            <person name="Bobe J."/>
            <person name="Postlethwait J.H."/>
            <person name="Berthelot C."/>
            <person name="Roest Crollius H."/>
            <person name="Guiguen Y."/>
        </authorList>
    </citation>
    <scope>NUCLEOTIDE SEQUENCE</scope>
    <source>
        <strain evidence="2">NC1722</strain>
    </source>
</reference>
<name>A0AAD7WV50_9TELE</name>
<dbReference type="EMBL" id="JAINUG010000028">
    <property type="protein sequence ID" value="KAJ8410115.1"/>
    <property type="molecule type" value="Genomic_DNA"/>
</dbReference>
<sequence>MLTTVQIRWSEKWRLPAQTDRDVTEITRADKYNGAVAKIGLENWFQKKKEEDVTHSTGDGGDQQSTDTLTDACSADRETPLDCLPSVPPTPT</sequence>
<accession>A0AAD7WV50</accession>
<feature type="region of interest" description="Disordered" evidence="1">
    <location>
        <begin position="50"/>
        <end position="92"/>
    </location>
</feature>
<organism evidence="2 3">
    <name type="scientific">Aldrovandia affinis</name>
    <dbReference type="NCBI Taxonomy" id="143900"/>
    <lineage>
        <taxon>Eukaryota</taxon>
        <taxon>Metazoa</taxon>
        <taxon>Chordata</taxon>
        <taxon>Craniata</taxon>
        <taxon>Vertebrata</taxon>
        <taxon>Euteleostomi</taxon>
        <taxon>Actinopterygii</taxon>
        <taxon>Neopterygii</taxon>
        <taxon>Teleostei</taxon>
        <taxon>Notacanthiformes</taxon>
        <taxon>Halosauridae</taxon>
        <taxon>Aldrovandia</taxon>
    </lineage>
</organism>